<name>A0ABQ4Q5F5_9BURK</name>
<evidence type="ECO:0000313" key="3">
    <source>
        <dbReference type="Proteomes" id="UP000887222"/>
    </source>
</evidence>
<organism evidence="2 3">
    <name type="scientific">Noviherbaspirillum aridicola</name>
    <dbReference type="NCBI Taxonomy" id="2849687"/>
    <lineage>
        <taxon>Bacteria</taxon>
        <taxon>Pseudomonadati</taxon>
        <taxon>Pseudomonadota</taxon>
        <taxon>Betaproteobacteria</taxon>
        <taxon>Burkholderiales</taxon>
        <taxon>Oxalobacteraceae</taxon>
        <taxon>Noviherbaspirillum</taxon>
    </lineage>
</organism>
<evidence type="ECO:0000313" key="2">
    <source>
        <dbReference type="EMBL" id="GIZ52277.1"/>
    </source>
</evidence>
<evidence type="ECO:0000256" key="1">
    <source>
        <dbReference type="SAM" id="MobiDB-lite"/>
    </source>
</evidence>
<evidence type="ECO:0008006" key="4">
    <source>
        <dbReference type="Google" id="ProtNLM"/>
    </source>
</evidence>
<sequence>MPPLLSADAVDGLKDYLHEQIRRCEFLYGYKETENYRALAAAIANSSSIDDFKHAVKTLHRELTTGAGGYLNENKVSPHHINRLIPDFQTALHDALKASRSERDTNRPRSTLTAGERRTARAVYLQNRLFHGTSRASVRSIRKHGLTANEKVPGAAASVFARSSLRPEVLENAKNYNYLTPEKQAAKAYASMAKGDDAPGLVRFIVAHDEFSLVPDPDSEEGDGSLRTDAAIPASRVLGSKRSPGSASASASAFRAALARAGIDVAQSRAAEMLQEVQSDSESDFDAEIIDIDIEEDRASRTGKSPAARPAGDVAHDVLNAAMAAEPRITGHLQEAASRYGGELSGLERRFKTAGALAKKLEHRLPQEINDALRYTMVFEPDRLAEGVQSVLRTFTQSGYANLLVQNNFRTGVPYIGINVILRSPENQVFEVQFHTRESLALREQNHDLYQIYKVTPAGDPDRQVLMRRMLDNASQVYIAPAVQQALQRAFGNDDEAITQAP</sequence>
<proteinExistence type="predicted"/>
<feature type="compositionally biased region" description="Basic and acidic residues" evidence="1">
    <location>
        <begin position="97"/>
        <end position="107"/>
    </location>
</feature>
<keyword evidence="3" id="KW-1185">Reference proteome</keyword>
<accession>A0ABQ4Q5F5</accession>
<feature type="region of interest" description="Disordered" evidence="1">
    <location>
        <begin position="97"/>
        <end position="117"/>
    </location>
</feature>
<reference evidence="2 3" key="1">
    <citation type="journal article" date="2022" name="Int. J. Syst. Evol. Microbiol.">
        <title>Noviherbaspirillum aridicola sp. nov., isolated from an arid soil in Pakistan.</title>
        <authorList>
            <person name="Khan I.U."/>
            <person name="Saqib M."/>
            <person name="Amin A."/>
            <person name="Hussain F."/>
            <person name="Li L."/>
            <person name="Liu Y.H."/>
            <person name="Fang B.Z."/>
            <person name="Ahmed I."/>
            <person name="Li W.J."/>
        </authorList>
    </citation>
    <scope>NUCLEOTIDE SEQUENCE [LARGE SCALE GENOMIC DNA]</scope>
    <source>
        <strain evidence="2 3">NCCP-691</strain>
    </source>
</reference>
<dbReference type="Proteomes" id="UP000887222">
    <property type="component" value="Unassembled WGS sequence"/>
</dbReference>
<dbReference type="EMBL" id="BPMK01000009">
    <property type="protein sequence ID" value="GIZ52277.1"/>
    <property type="molecule type" value="Genomic_DNA"/>
</dbReference>
<comment type="caution">
    <text evidence="2">The sequence shown here is derived from an EMBL/GenBank/DDBJ whole genome shotgun (WGS) entry which is preliminary data.</text>
</comment>
<protein>
    <recommendedName>
        <fullName evidence="4">RelA/SpoT domain-containing protein</fullName>
    </recommendedName>
</protein>
<gene>
    <name evidence="2" type="ORF">NCCP691_22910</name>
</gene>